<keyword evidence="2 8" id="KW-0378">Hydrolase</keyword>
<evidence type="ECO:0000259" key="7">
    <source>
        <dbReference type="PROSITE" id="PS51194"/>
    </source>
</evidence>
<dbReference type="GO" id="GO:0005524">
    <property type="term" value="F:ATP binding"/>
    <property type="evidence" value="ECO:0007669"/>
    <property type="project" value="UniProtKB-KW"/>
</dbReference>
<dbReference type="EC" id="3.6.4.-" evidence="8"/>
<dbReference type="CDD" id="cd18011">
    <property type="entry name" value="DEXDc_RapA"/>
    <property type="match status" value="1"/>
</dbReference>
<feature type="domain" description="Helicase C-terminal" evidence="7">
    <location>
        <begin position="428"/>
        <end position="600"/>
    </location>
</feature>
<dbReference type="InterPro" id="IPR000330">
    <property type="entry name" value="SNF2_N"/>
</dbReference>
<dbReference type="InterPro" id="IPR038718">
    <property type="entry name" value="SNF2-like_sf"/>
</dbReference>
<accession>A0A0P1GHZ2</accession>
<gene>
    <name evidence="8" type="primary">rapA</name>
    <name evidence="8" type="ORF">TRN7648_03506</name>
</gene>
<name>A0A0P1GHZ2_9RHOB</name>
<organism evidence="8 9">
    <name type="scientific">Tropicibacter naphthalenivorans</name>
    <dbReference type="NCBI Taxonomy" id="441103"/>
    <lineage>
        <taxon>Bacteria</taxon>
        <taxon>Pseudomonadati</taxon>
        <taxon>Pseudomonadota</taxon>
        <taxon>Alphaproteobacteria</taxon>
        <taxon>Rhodobacterales</taxon>
        <taxon>Roseobacteraceae</taxon>
        <taxon>Tropicibacter</taxon>
    </lineage>
</organism>
<dbReference type="GO" id="GO:0004386">
    <property type="term" value="F:helicase activity"/>
    <property type="evidence" value="ECO:0007669"/>
    <property type="project" value="UniProtKB-KW"/>
</dbReference>
<keyword evidence="1" id="KW-0547">Nucleotide-binding</keyword>
<dbReference type="SMART" id="SM00487">
    <property type="entry name" value="DEXDc"/>
    <property type="match status" value="1"/>
</dbReference>
<evidence type="ECO:0000259" key="6">
    <source>
        <dbReference type="PROSITE" id="PS51192"/>
    </source>
</evidence>
<evidence type="ECO:0000256" key="4">
    <source>
        <dbReference type="ARBA" id="ARBA00022840"/>
    </source>
</evidence>
<dbReference type="PROSITE" id="PS51194">
    <property type="entry name" value="HELICASE_CTER"/>
    <property type="match status" value="1"/>
</dbReference>
<dbReference type="SMART" id="SM00490">
    <property type="entry name" value="HELICc"/>
    <property type="match status" value="1"/>
</dbReference>
<dbReference type="Proteomes" id="UP000054935">
    <property type="component" value="Unassembled WGS sequence"/>
</dbReference>
<dbReference type="InterPro" id="IPR001650">
    <property type="entry name" value="Helicase_C-like"/>
</dbReference>
<dbReference type="PANTHER" id="PTHR45766:SF6">
    <property type="entry name" value="SWI_SNF-RELATED MATRIX-ASSOCIATED ACTIN-DEPENDENT REGULATOR OF CHROMATIN SUBFAMILY A-LIKE PROTEIN 1"/>
    <property type="match status" value="1"/>
</dbReference>
<feature type="coiled-coil region" evidence="5">
    <location>
        <begin position="339"/>
        <end position="373"/>
    </location>
</feature>
<evidence type="ECO:0000313" key="9">
    <source>
        <dbReference type="Proteomes" id="UP000054935"/>
    </source>
</evidence>
<dbReference type="InterPro" id="IPR014001">
    <property type="entry name" value="Helicase_ATP-bd"/>
</dbReference>
<dbReference type="Pfam" id="PF00271">
    <property type="entry name" value="Helicase_C"/>
    <property type="match status" value="1"/>
</dbReference>
<keyword evidence="9" id="KW-1185">Reference proteome</keyword>
<keyword evidence="4" id="KW-0067">ATP-binding</keyword>
<dbReference type="Gene3D" id="3.40.50.10810">
    <property type="entry name" value="Tandem AAA-ATPase domain"/>
    <property type="match status" value="1"/>
</dbReference>
<dbReference type="EMBL" id="CYSE01000008">
    <property type="protein sequence ID" value="CUH81509.1"/>
    <property type="molecule type" value="Genomic_DNA"/>
</dbReference>
<dbReference type="GO" id="GO:0016787">
    <property type="term" value="F:hydrolase activity"/>
    <property type="evidence" value="ECO:0007669"/>
    <property type="project" value="UniProtKB-KW"/>
</dbReference>
<evidence type="ECO:0000256" key="2">
    <source>
        <dbReference type="ARBA" id="ARBA00022801"/>
    </source>
</evidence>
<dbReference type="STRING" id="441103.TRN7648_03506"/>
<evidence type="ECO:0000256" key="3">
    <source>
        <dbReference type="ARBA" id="ARBA00022806"/>
    </source>
</evidence>
<dbReference type="Gene3D" id="3.40.50.300">
    <property type="entry name" value="P-loop containing nucleotide triphosphate hydrolases"/>
    <property type="match status" value="1"/>
</dbReference>
<dbReference type="InterPro" id="IPR057342">
    <property type="entry name" value="DEXDc_RapA"/>
</dbReference>
<dbReference type="PANTHER" id="PTHR45766">
    <property type="entry name" value="DNA ANNEALING HELICASE AND ENDONUCLEASE ZRANB3 FAMILY MEMBER"/>
    <property type="match status" value="1"/>
</dbReference>
<dbReference type="InterPro" id="IPR049730">
    <property type="entry name" value="SNF2/RAD54-like_C"/>
</dbReference>
<feature type="domain" description="Helicase ATP-binding" evidence="6">
    <location>
        <begin position="61"/>
        <end position="227"/>
    </location>
</feature>
<reference evidence="8 9" key="1">
    <citation type="submission" date="2015-09" db="EMBL/GenBank/DDBJ databases">
        <authorList>
            <consortium name="Swine Surveillance"/>
        </authorList>
    </citation>
    <scope>NUCLEOTIDE SEQUENCE [LARGE SCALE GENOMIC DNA]</scope>
    <source>
        <strain evidence="8 9">CECT 7648</strain>
    </source>
</reference>
<protein>
    <submittedName>
        <fullName evidence="8">RNA polymerase-associated protein RapA</fullName>
        <ecNumber evidence="8">3.6.4.-</ecNumber>
    </submittedName>
</protein>
<dbReference type="PROSITE" id="PS51192">
    <property type="entry name" value="HELICASE_ATP_BIND_1"/>
    <property type="match status" value="1"/>
</dbReference>
<keyword evidence="5" id="KW-0175">Coiled coil</keyword>
<keyword evidence="3" id="KW-0347">Helicase</keyword>
<evidence type="ECO:0000313" key="8">
    <source>
        <dbReference type="EMBL" id="CUH81509.1"/>
    </source>
</evidence>
<dbReference type="SUPFAM" id="SSF52540">
    <property type="entry name" value="P-loop containing nucleoside triphosphate hydrolases"/>
    <property type="match status" value="2"/>
</dbReference>
<dbReference type="InterPro" id="IPR027417">
    <property type="entry name" value="P-loop_NTPase"/>
</dbReference>
<proteinExistence type="predicted"/>
<evidence type="ECO:0000256" key="5">
    <source>
        <dbReference type="SAM" id="Coils"/>
    </source>
</evidence>
<dbReference type="Pfam" id="PF00176">
    <property type="entry name" value="SNF2-rel_dom"/>
    <property type="match status" value="1"/>
</dbReference>
<dbReference type="AlphaFoldDB" id="A0A0P1GHZ2"/>
<sequence length="962" mass="109590">MPSVLQARFRSAELITEYHAKLFAHELSKRHSVADNEKIAGALLDAQVDLNPHQVEAALFAFKSPLSKGAILADEVGLGKTIEAGLVLAQKWAEGKRRILIITPANLRKQWSQEVEEKFFLPTLILEAKNYNKMSKDGVRSPFDQKRLVISSFQFAARHAEALMVIPWDLVVIDEAHRLRNVYRPDNRIGRTLKGALMNAPKILLTATPLQNSLMELYGLVSLIDDFTFGDAKSFRAKYARLTGDDQFDELKLRLQAVCHRTLRRQVLEYIRYTNRIPITQEFVPTEAEQALYDMVSDYLRRPSLHALPSSQRTLMTLIMRKLLASSTFAIAGALDSLARKLERQLKQDTDLRSKLEEELAEDYEEFDELADEWPESNDQPELLSPEDVNAIKKEISDLREFRDLAVSISENAKGQALLSALSAGFAKTQQLGAAQKAIIFTESRRTQEYLVRLLSDNGYGDELVLFNGSNTDEQSKQIYDAWLEKHKGSDRITGSRTADIRAALVEYFRENASIMIATEAAAEGINLQFCSIVVNYDLPWNPQRIEQRIGRCHRYGQLYDVVVVNFLNKNNAADQRVYELLAEKFQLFSGVFGASDEVLGSIESGVEFEKRIVTIYQTCRTTEEIETEFSRLRGEMDENISVAMEDTRRKLLENFDAEVHDRLKINLDKSKEYVGRYERMLWAVTRHELRDRAQFDDEHLTFTLKEPPGGLAVPAGGYGIAKNGLSEHRYRLGHPLAQHVIERAKGRILEAASLAFDYSAWPAKAVSIEPLVGRGGILAARCLSFSGFDAQDHILFAAMTDEGELIEEDVVRRLFDMPCRITGGVATIEKSRLEGPLAVREQAVTDALKRQNAEWFSAESQKLERWAEDKVFAAEKELKDAKARILELKREARTAESPEDQHRIQMQIQDLEKSKRRLRQRIFEVEDEIIDERDQMISDLETRLQQDISKQELFAVRWAVV</sequence>
<dbReference type="CDD" id="cd18793">
    <property type="entry name" value="SF2_C_SNF"/>
    <property type="match status" value="1"/>
</dbReference>
<feature type="coiled-coil region" evidence="5">
    <location>
        <begin position="872"/>
        <end position="936"/>
    </location>
</feature>
<evidence type="ECO:0000256" key="1">
    <source>
        <dbReference type="ARBA" id="ARBA00022741"/>
    </source>
</evidence>